<feature type="transmembrane region" description="Helical" evidence="1">
    <location>
        <begin position="129"/>
        <end position="149"/>
    </location>
</feature>
<keyword evidence="1" id="KW-0812">Transmembrane</keyword>
<dbReference type="PIRSF" id="PIRSF031503">
    <property type="entry name" value="UCP031503_mp"/>
    <property type="match status" value="1"/>
</dbReference>
<dbReference type="PANTHER" id="PTHR41771">
    <property type="entry name" value="MEMBRANE PROTEIN-RELATED"/>
    <property type="match status" value="1"/>
</dbReference>
<keyword evidence="1" id="KW-0472">Membrane</keyword>
<keyword evidence="1" id="KW-1133">Transmembrane helix</keyword>
<gene>
    <name evidence="2" type="ORF">ABID49_000156</name>
</gene>
<reference evidence="2 3" key="1">
    <citation type="submission" date="2024-06" db="EMBL/GenBank/DDBJ databases">
        <title>Genomic Encyclopedia of Type Strains, Phase IV (KMG-IV): sequencing the most valuable type-strain genomes for metagenomic binning, comparative biology and taxonomic classification.</title>
        <authorList>
            <person name="Goeker M."/>
        </authorList>
    </citation>
    <scope>NUCLEOTIDE SEQUENCE [LARGE SCALE GENOMIC DNA]</scope>
    <source>
        <strain evidence="2 3">DSM 26128</strain>
    </source>
</reference>
<feature type="transmembrane region" description="Helical" evidence="1">
    <location>
        <begin position="52"/>
        <end position="72"/>
    </location>
</feature>
<accession>A0ABV2G7Q3</accession>
<dbReference type="Proteomes" id="UP001549099">
    <property type="component" value="Unassembled WGS sequence"/>
</dbReference>
<proteinExistence type="predicted"/>
<feature type="transmembrane region" description="Helical" evidence="1">
    <location>
        <begin position="186"/>
        <end position="202"/>
    </location>
</feature>
<dbReference type="RefSeq" id="WP_354194324.1">
    <property type="nucleotide sequence ID" value="NZ_JBEPLW010000001.1"/>
</dbReference>
<sequence>MNTLVLLAAILLGLMVWVGGGKGARSFIALFLNFGVFLATLMFMMDPNVDPVLLTLFAAAGVSAINLFFTNGVNSKTVMAFSSTLVTIAVLLFMIYWFAKKAMIQGFSEEEVEEISIFSLYVGVDFTKIAVSMVIIAVIGAITDVAIAISSPMRELFFHHPEVSRTGLFRSGMSIGRDILGSDTNTLFFAFIGGYMSLLIWFRDLHYTFGQIVNSKVFGGEMLTIFFAGIGIALIIPIASGLNAWYLTRKRAGGGEK</sequence>
<feature type="transmembrane region" description="Helical" evidence="1">
    <location>
        <begin position="223"/>
        <end position="247"/>
    </location>
</feature>
<protein>
    <submittedName>
        <fullName evidence="2">Membrane protein</fullName>
    </submittedName>
</protein>
<feature type="transmembrane region" description="Helical" evidence="1">
    <location>
        <begin position="78"/>
        <end position="99"/>
    </location>
</feature>
<evidence type="ECO:0000313" key="3">
    <source>
        <dbReference type="Proteomes" id="UP001549099"/>
    </source>
</evidence>
<name>A0ABV2G7Q3_9BACL</name>
<keyword evidence="3" id="KW-1185">Reference proteome</keyword>
<dbReference type="Pfam" id="PF07907">
    <property type="entry name" value="YibE_F"/>
    <property type="match status" value="1"/>
</dbReference>
<feature type="transmembrane region" description="Helical" evidence="1">
    <location>
        <begin position="28"/>
        <end position="45"/>
    </location>
</feature>
<dbReference type="PANTHER" id="PTHR41771:SF1">
    <property type="entry name" value="MEMBRANE PROTEIN"/>
    <property type="match status" value="1"/>
</dbReference>
<dbReference type="InterPro" id="IPR012507">
    <property type="entry name" value="YibE_F"/>
</dbReference>
<dbReference type="EMBL" id="JBEPLW010000001">
    <property type="protein sequence ID" value="MET3574280.1"/>
    <property type="molecule type" value="Genomic_DNA"/>
</dbReference>
<evidence type="ECO:0000313" key="2">
    <source>
        <dbReference type="EMBL" id="MET3574280.1"/>
    </source>
</evidence>
<organism evidence="2 3">
    <name type="scientific">Bhargavaea ullalensis</name>
    <dbReference type="NCBI Taxonomy" id="1265685"/>
    <lineage>
        <taxon>Bacteria</taxon>
        <taxon>Bacillati</taxon>
        <taxon>Bacillota</taxon>
        <taxon>Bacilli</taxon>
        <taxon>Bacillales</taxon>
        <taxon>Caryophanaceae</taxon>
        <taxon>Bhargavaea</taxon>
    </lineage>
</organism>
<comment type="caution">
    <text evidence="2">The sequence shown here is derived from an EMBL/GenBank/DDBJ whole genome shotgun (WGS) entry which is preliminary data.</text>
</comment>
<dbReference type="InterPro" id="IPR014564">
    <property type="entry name" value="UCP031503_TM"/>
</dbReference>
<evidence type="ECO:0000256" key="1">
    <source>
        <dbReference type="SAM" id="Phobius"/>
    </source>
</evidence>